<keyword evidence="2" id="KW-1185">Reference proteome</keyword>
<gene>
    <name evidence="1" type="ORF">V1477_013790</name>
</gene>
<evidence type="ECO:0000313" key="2">
    <source>
        <dbReference type="Proteomes" id="UP001607303"/>
    </source>
</evidence>
<proteinExistence type="predicted"/>
<dbReference type="EMBL" id="JAYRBN010000071">
    <property type="protein sequence ID" value="KAL2734613.1"/>
    <property type="molecule type" value="Genomic_DNA"/>
</dbReference>
<comment type="caution">
    <text evidence="1">The sequence shown here is derived from an EMBL/GenBank/DDBJ whole genome shotgun (WGS) entry which is preliminary data.</text>
</comment>
<accession>A0ABD2BQR4</accession>
<reference evidence="1 2" key="1">
    <citation type="journal article" date="2024" name="Ann. Entomol. Soc. Am.">
        <title>Genomic analyses of the southern and eastern yellowjacket wasps (Hymenoptera: Vespidae) reveal evolutionary signatures of social life.</title>
        <authorList>
            <person name="Catto M.A."/>
            <person name="Caine P.B."/>
            <person name="Orr S.E."/>
            <person name="Hunt B.G."/>
            <person name="Goodisman M.A.D."/>
        </authorList>
    </citation>
    <scope>NUCLEOTIDE SEQUENCE [LARGE SCALE GENOMIC DNA]</scope>
    <source>
        <strain evidence="1">232</strain>
        <tissue evidence="1">Head and thorax</tissue>
    </source>
</reference>
<evidence type="ECO:0000313" key="1">
    <source>
        <dbReference type="EMBL" id="KAL2734613.1"/>
    </source>
</evidence>
<organism evidence="1 2">
    <name type="scientific">Vespula maculifrons</name>
    <name type="common">Eastern yellow jacket</name>
    <name type="synonym">Wasp</name>
    <dbReference type="NCBI Taxonomy" id="7453"/>
    <lineage>
        <taxon>Eukaryota</taxon>
        <taxon>Metazoa</taxon>
        <taxon>Ecdysozoa</taxon>
        <taxon>Arthropoda</taxon>
        <taxon>Hexapoda</taxon>
        <taxon>Insecta</taxon>
        <taxon>Pterygota</taxon>
        <taxon>Neoptera</taxon>
        <taxon>Endopterygota</taxon>
        <taxon>Hymenoptera</taxon>
        <taxon>Apocrita</taxon>
        <taxon>Aculeata</taxon>
        <taxon>Vespoidea</taxon>
        <taxon>Vespidae</taxon>
        <taxon>Vespinae</taxon>
        <taxon>Vespula</taxon>
    </lineage>
</organism>
<dbReference type="AlphaFoldDB" id="A0ABD2BQR4"/>
<dbReference type="Proteomes" id="UP001607303">
    <property type="component" value="Unassembled WGS sequence"/>
</dbReference>
<sequence length="80" mass="9177">MFYSVQNVEYRLNTKQSYWLTYDVLAIIMKPDWSNVFTNPSSRLILNGGCVFGWMGSLCDRLVSQSTVCCLAPTEYHLSL</sequence>
<protein>
    <submittedName>
        <fullName evidence="1">Uncharacterized protein</fullName>
    </submittedName>
</protein>
<name>A0ABD2BQR4_VESMC</name>